<dbReference type="InterPro" id="IPR010997">
    <property type="entry name" value="HRDC-like_sf"/>
</dbReference>
<protein>
    <recommendedName>
        <fullName evidence="16">DNA helicase RecQ</fullName>
        <ecNumber evidence="16">5.6.2.4</ecNumber>
    </recommendedName>
</protein>
<dbReference type="FunFam" id="1.10.10.10:FF:000175">
    <property type="entry name" value="ATP-dependent DNA helicase RecQ"/>
    <property type="match status" value="1"/>
</dbReference>
<dbReference type="Pfam" id="PF00270">
    <property type="entry name" value="DEAD"/>
    <property type="match status" value="1"/>
</dbReference>
<dbReference type="CDD" id="cd17920">
    <property type="entry name" value="DEXHc_RecQ"/>
    <property type="match status" value="1"/>
</dbReference>
<dbReference type="FunFam" id="3.40.50.300:FF:000156">
    <property type="entry name" value="ATP-dependent DNA helicase recQ"/>
    <property type="match status" value="1"/>
</dbReference>
<dbReference type="GO" id="GO:0030894">
    <property type="term" value="C:replisome"/>
    <property type="evidence" value="ECO:0007669"/>
    <property type="project" value="TreeGrafter"/>
</dbReference>
<evidence type="ECO:0000256" key="16">
    <source>
        <dbReference type="NCBIfam" id="TIGR01389"/>
    </source>
</evidence>
<dbReference type="GO" id="GO:0043138">
    <property type="term" value="F:3'-5' DNA helicase activity"/>
    <property type="evidence" value="ECO:0007669"/>
    <property type="project" value="UniProtKB-EC"/>
</dbReference>
<dbReference type="GO" id="GO:0009432">
    <property type="term" value="P:SOS response"/>
    <property type="evidence" value="ECO:0007669"/>
    <property type="project" value="UniProtKB-UniRule"/>
</dbReference>
<dbReference type="Pfam" id="PF00271">
    <property type="entry name" value="Helicase_C"/>
    <property type="match status" value="1"/>
</dbReference>
<evidence type="ECO:0000313" key="20">
    <source>
        <dbReference type="EMBL" id="OTP98877.1"/>
    </source>
</evidence>
<feature type="domain" description="Helicase ATP-binding" evidence="18">
    <location>
        <begin position="28"/>
        <end position="196"/>
    </location>
</feature>
<dbReference type="Gene3D" id="3.40.50.300">
    <property type="entry name" value="P-loop containing nucleotide triphosphate hydrolases"/>
    <property type="match status" value="2"/>
</dbReference>
<dbReference type="InterPro" id="IPR001650">
    <property type="entry name" value="Helicase_C-like"/>
</dbReference>
<proteinExistence type="inferred from homology"/>
<dbReference type="InterPro" id="IPR032284">
    <property type="entry name" value="RecQ_Zn-bd"/>
</dbReference>
<comment type="cofactor">
    <cofactor evidence="2">
        <name>Zn(2+)</name>
        <dbReference type="ChEBI" id="CHEBI:29105"/>
    </cofactor>
</comment>
<dbReference type="PROSITE" id="PS51194">
    <property type="entry name" value="HELICASE_CTER"/>
    <property type="match status" value="1"/>
</dbReference>
<keyword evidence="9" id="KW-0862">Zinc</keyword>
<dbReference type="SMART" id="SM00490">
    <property type="entry name" value="HELICc"/>
    <property type="match status" value="1"/>
</dbReference>
<evidence type="ECO:0000256" key="9">
    <source>
        <dbReference type="ARBA" id="ARBA00022833"/>
    </source>
</evidence>
<keyword evidence="10" id="KW-0067">ATP-binding</keyword>
<evidence type="ECO:0000313" key="23">
    <source>
        <dbReference type="Proteomes" id="UP000194977"/>
    </source>
</evidence>
<dbReference type="SUPFAM" id="SSF52540">
    <property type="entry name" value="P-loop containing nucleoside triphosphate hydrolases"/>
    <property type="match status" value="1"/>
</dbReference>
<evidence type="ECO:0000256" key="3">
    <source>
        <dbReference type="ARBA" id="ARBA00005446"/>
    </source>
</evidence>
<comment type="caution">
    <text evidence="20">The sequence shown here is derived from an EMBL/GenBank/DDBJ whole genome shotgun (WGS) entry which is preliminary data.</text>
</comment>
<dbReference type="EMBL" id="NART01000016">
    <property type="protein sequence ID" value="OTQ10570.1"/>
    <property type="molecule type" value="Genomic_DNA"/>
</dbReference>
<dbReference type="GO" id="GO:0016787">
    <property type="term" value="F:hydrolase activity"/>
    <property type="evidence" value="ECO:0007669"/>
    <property type="project" value="UniProtKB-KW"/>
</dbReference>
<comment type="similarity">
    <text evidence="3">Belongs to the helicase family. RecQ subfamily.</text>
</comment>
<dbReference type="RefSeq" id="WP_086271895.1">
    <property type="nucleotide sequence ID" value="NZ_MZNE01000019.1"/>
</dbReference>
<keyword evidence="4" id="KW-0479">Metal-binding</keyword>
<keyword evidence="12" id="KW-0233">DNA recombination</keyword>
<evidence type="ECO:0000256" key="7">
    <source>
        <dbReference type="ARBA" id="ARBA00022801"/>
    </source>
</evidence>
<dbReference type="PROSITE" id="PS51192">
    <property type="entry name" value="HELICASE_ATP_BIND_1"/>
    <property type="match status" value="1"/>
</dbReference>
<reference evidence="22 23" key="1">
    <citation type="submission" date="2017-03" db="EMBL/GenBank/DDBJ databases">
        <title>Comparative genomics of honeybee gut symbionts reveal geographically distinct and subgroup specific antibiotic resistance.</title>
        <authorList>
            <person name="Ludvigsen J."/>
            <person name="Porcellato D."/>
            <person name="Labee-Lund T.M."/>
            <person name="Amdam G.V."/>
            <person name="Rudi K."/>
        </authorList>
    </citation>
    <scope>NUCLEOTIDE SEQUENCE [LARGE SCALE GENOMIC DNA]</scope>
    <source>
        <strain evidence="20 23">A-7-12</strain>
        <strain evidence="21 22">A-9-12</strain>
    </source>
</reference>
<evidence type="ECO:0000313" key="22">
    <source>
        <dbReference type="Proteomes" id="UP000194800"/>
    </source>
</evidence>
<dbReference type="GO" id="GO:0005737">
    <property type="term" value="C:cytoplasm"/>
    <property type="evidence" value="ECO:0007669"/>
    <property type="project" value="TreeGrafter"/>
</dbReference>
<evidence type="ECO:0000259" key="19">
    <source>
        <dbReference type="PROSITE" id="PS51194"/>
    </source>
</evidence>
<dbReference type="Pfam" id="PF09382">
    <property type="entry name" value="RQC"/>
    <property type="match status" value="1"/>
</dbReference>
<dbReference type="InterPro" id="IPR014001">
    <property type="entry name" value="Helicase_ATP-bd"/>
</dbReference>
<dbReference type="Proteomes" id="UP000194800">
    <property type="component" value="Unassembled WGS sequence"/>
</dbReference>
<organism evidence="20 23">
    <name type="scientific">Gilliamella apicola</name>
    <dbReference type="NCBI Taxonomy" id="1196095"/>
    <lineage>
        <taxon>Bacteria</taxon>
        <taxon>Pseudomonadati</taxon>
        <taxon>Pseudomonadota</taxon>
        <taxon>Gammaproteobacteria</taxon>
        <taxon>Orbales</taxon>
        <taxon>Orbaceae</taxon>
        <taxon>Gilliamella</taxon>
    </lineage>
</organism>
<comment type="catalytic activity">
    <reaction evidence="15">
        <text>Couples ATP hydrolysis with the unwinding of duplex DNA by translocating in the 3'-5' direction.</text>
        <dbReference type="EC" id="5.6.2.4"/>
    </reaction>
</comment>
<dbReference type="InterPro" id="IPR018982">
    <property type="entry name" value="RQC_domain"/>
</dbReference>
<keyword evidence="14" id="KW-0413">Isomerase</keyword>
<evidence type="ECO:0000256" key="6">
    <source>
        <dbReference type="ARBA" id="ARBA00022763"/>
    </source>
</evidence>
<name>A0A242NG17_9GAMM</name>
<feature type="domain" description="HRDC" evidence="17">
    <location>
        <begin position="534"/>
        <end position="612"/>
    </location>
</feature>
<evidence type="ECO:0000259" key="17">
    <source>
        <dbReference type="PROSITE" id="PS50967"/>
    </source>
</evidence>
<dbReference type="Pfam" id="PF16124">
    <property type="entry name" value="RecQ_Zn_bind"/>
    <property type="match status" value="1"/>
</dbReference>
<dbReference type="NCBIfam" id="TIGR00614">
    <property type="entry name" value="recQ_fam"/>
    <property type="match status" value="1"/>
</dbReference>
<dbReference type="PROSITE" id="PS50967">
    <property type="entry name" value="HRDC"/>
    <property type="match status" value="1"/>
</dbReference>
<evidence type="ECO:0000256" key="1">
    <source>
        <dbReference type="ARBA" id="ARBA00001946"/>
    </source>
</evidence>
<dbReference type="NCBIfam" id="TIGR01389">
    <property type="entry name" value="recQ"/>
    <property type="match status" value="1"/>
</dbReference>
<dbReference type="FunFam" id="1.10.150.80:FF:000002">
    <property type="entry name" value="ATP-dependent DNA helicase RecQ"/>
    <property type="match status" value="1"/>
</dbReference>
<evidence type="ECO:0000256" key="2">
    <source>
        <dbReference type="ARBA" id="ARBA00001947"/>
    </source>
</evidence>
<keyword evidence="5" id="KW-0547">Nucleotide-binding</keyword>
<dbReference type="OrthoDB" id="9760034at2"/>
<evidence type="ECO:0000256" key="14">
    <source>
        <dbReference type="ARBA" id="ARBA00023235"/>
    </source>
</evidence>
<dbReference type="AlphaFoldDB" id="A0A242NG17"/>
<dbReference type="GO" id="GO:0005524">
    <property type="term" value="F:ATP binding"/>
    <property type="evidence" value="ECO:0007669"/>
    <property type="project" value="UniProtKB-KW"/>
</dbReference>
<comment type="cofactor">
    <cofactor evidence="1">
        <name>Mg(2+)</name>
        <dbReference type="ChEBI" id="CHEBI:18420"/>
    </cofactor>
</comment>
<evidence type="ECO:0000256" key="12">
    <source>
        <dbReference type="ARBA" id="ARBA00023172"/>
    </source>
</evidence>
<dbReference type="InterPro" id="IPR002121">
    <property type="entry name" value="HRDC_dom"/>
</dbReference>
<dbReference type="PANTHER" id="PTHR13710:SF105">
    <property type="entry name" value="ATP-DEPENDENT DNA HELICASE Q1"/>
    <property type="match status" value="1"/>
</dbReference>
<dbReference type="InterPro" id="IPR036390">
    <property type="entry name" value="WH_DNA-bd_sf"/>
</dbReference>
<dbReference type="SUPFAM" id="SSF46785">
    <property type="entry name" value="Winged helix' DNA-binding domain"/>
    <property type="match status" value="1"/>
</dbReference>
<dbReference type="InterPro" id="IPR011545">
    <property type="entry name" value="DEAD/DEAH_box_helicase_dom"/>
</dbReference>
<dbReference type="SMART" id="SM00341">
    <property type="entry name" value="HRDC"/>
    <property type="match status" value="1"/>
</dbReference>
<dbReference type="Gene3D" id="1.10.150.80">
    <property type="entry name" value="HRDC domain"/>
    <property type="match status" value="1"/>
</dbReference>
<evidence type="ECO:0000256" key="11">
    <source>
        <dbReference type="ARBA" id="ARBA00023125"/>
    </source>
</evidence>
<dbReference type="Proteomes" id="UP000194977">
    <property type="component" value="Unassembled WGS sequence"/>
</dbReference>
<dbReference type="InterPro" id="IPR004589">
    <property type="entry name" value="DNA_helicase_ATP-dep_RecQ"/>
</dbReference>
<dbReference type="GO" id="GO:0006281">
    <property type="term" value="P:DNA repair"/>
    <property type="evidence" value="ECO:0007669"/>
    <property type="project" value="UniProtKB-KW"/>
</dbReference>
<dbReference type="Pfam" id="PF00570">
    <property type="entry name" value="HRDC"/>
    <property type="match status" value="1"/>
</dbReference>
<dbReference type="InterPro" id="IPR044876">
    <property type="entry name" value="HRDC_dom_sf"/>
</dbReference>
<dbReference type="GO" id="GO:0009378">
    <property type="term" value="F:four-way junction helicase activity"/>
    <property type="evidence" value="ECO:0007669"/>
    <property type="project" value="TreeGrafter"/>
</dbReference>
<keyword evidence="8 20" id="KW-0347">Helicase</keyword>
<dbReference type="SMART" id="SM00487">
    <property type="entry name" value="DEXDc"/>
    <property type="match status" value="1"/>
</dbReference>
<dbReference type="SUPFAM" id="SSF47819">
    <property type="entry name" value="HRDC-like"/>
    <property type="match status" value="1"/>
</dbReference>
<dbReference type="InterPro" id="IPR006293">
    <property type="entry name" value="DNA_helicase_ATP-dep_RecQ_bac"/>
</dbReference>
<dbReference type="EMBL" id="NARP01000024">
    <property type="protein sequence ID" value="OTP98877.1"/>
    <property type="molecule type" value="Genomic_DNA"/>
</dbReference>
<evidence type="ECO:0000256" key="10">
    <source>
        <dbReference type="ARBA" id="ARBA00022840"/>
    </source>
</evidence>
<dbReference type="InterPro" id="IPR027417">
    <property type="entry name" value="P-loop_NTPase"/>
</dbReference>
<dbReference type="GO" id="GO:0046872">
    <property type="term" value="F:metal ion binding"/>
    <property type="evidence" value="ECO:0007669"/>
    <property type="project" value="UniProtKB-KW"/>
</dbReference>
<keyword evidence="6" id="KW-0227">DNA damage</keyword>
<keyword evidence="11" id="KW-0238">DNA-binding</keyword>
<dbReference type="CDD" id="cd18794">
    <property type="entry name" value="SF2_C_RecQ"/>
    <property type="match status" value="1"/>
</dbReference>
<dbReference type="SMART" id="SM00956">
    <property type="entry name" value="RQC"/>
    <property type="match status" value="1"/>
</dbReference>
<keyword evidence="7" id="KW-0378">Hydrolase</keyword>
<dbReference type="PANTHER" id="PTHR13710">
    <property type="entry name" value="DNA HELICASE RECQ FAMILY MEMBER"/>
    <property type="match status" value="1"/>
</dbReference>
<evidence type="ECO:0000313" key="21">
    <source>
        <dbReference type="EMBL" id="OTQ10570.1"/>
    </source>
</evidence>
<accession>A0A242NG17</accession>
<dbReference type="GO" id="GO:0043590">
    <property type="term" value="C:bacterial nucleoid"/>
    <property type="evidence" value="ECO:0007669"/>
    <property type="project" value="TreeGrafter"/>
</dbReference>
<feature type="domain" description="Helicase C-terminal" evidence="19">
    <location>
        <begin position="217"/>
        <end position="365"/>
    </location>
</feature>
<dbReference type="EC" id="5.6.2.4" evidence="16"/>
<dbReference type="GO" id="GO:0006260">
    <property type="term" value="P:DNA replication"/>
    <property type="evidence" value="ECO:0007669"/>
    <property type="project" value="InterPro"/>
</dbReference>
<dbReference type="Gene3D" id="1.10.10.10">
    <property type="entry name" value="Winged helix-like DNA-binding domain superfamily/Winged helix DNA-binding domain"/>
    <property type="match status" value="1"/>
</dbReference>
<gene>
    <name evidence="21" type="ORF">B6C91_05315</name>
    <name evidence="20" type="ORF">B6D08_09595</name>
</gene>
<keyword evidence="22" id="KW-1185">Reference proteome</keyword>
<dbReference type="FunFam" id="3.40.50.300:FF:000296">
    <property type="entry name" value="ATP-dependent DNA helicase RecQ"/>
    <property type="match status" value="1"/>
</dbReference>
<evidence type="ECO:0000259" key="18">
    <source>
        <dbReference type="PROSITE" id="PS51192"/>
    </source>
</evidence>
<evidence type="ECO:0000256" key="13">
    <source>
        <dbReference type="ARBA" id="ARBA00023204"/>
    </source>
</evidence>
<dbReference type="GO" id="GO:0006310">
    <property type="term" value="P:DNA recombination"/>
    <property type="evidence" value="ECO:0007669"/>
    <property type="project" value="UniProtKB-UniRule"/>
</dbReference>
<dbReference type="InterPro" id="IPR036388">
    <property type="entry name" value="WH-like_DNA-bd_sf"/>
</dbReference>
<evidence type="ECO:0000256" key="5">
    <source>
        <dbReference type="ARBA" id="ARBA00022741"/>
    </source>
</evidence>
<evidence type="ECO:0000256" key="4">
    <source>
        <dbReference type="ARBA" id="ARBA00022723"/>
    </source>
</evidence>
<dbReference type="GO" id="GO:0003677">
    <property type="term" value="F:DNA binding"/>
    <property type="evidence" value="ECO:0007669"/>
    <property type="project" value="UniProtKB-KW"/>
</dbReference>
<evidence type="ECO:0000256" key="8">
    <source>
        <dbReference type="ARBA" id="ARBA00022806"/>
    </source>
</evidence>
<evidence type="ECO:0000256" key="15">
    <source>
        <dbReference type="ARBA" id="ARBA00034617"/>
    </source>
</evidence>
<sequence length="612" mass="69149">MSIKDQIEDVLHNVFGYKSFRNQQKEIIESIIDGRDTLTIIPTGGGKSLCYQIPAVLLPSTALIISPLISLMKDQVDQLLANGIPAALLNATQSLAEQQEVVEKYLNHSIKLLYISPERLAVGSFISMIQSHPPSLIAIDEAHCISQWGHDFRPDYRQLGQLSSRFPNVPIVALTATADKMTQTDIIHQLQLVDPLVVVRSFDRPNIRYTVVEKFNLTEQVVSFIETQKGNSGIIYCSSRSKVEDMTTRLASRGFSVMAYHAGLSYSERQKAQEAFLKDNVQIIVATVAFGMGINKPNVRFVVHADCPRTIEAYYQETGRAGRDGVPAEAILLFNKNDLNWYHQQIAEKADGVHKEIEQHKIDAMESFAQSLTCRRIVLLNYFGEKRTEPCNNCDICLYPPEKYDGLVDAQKVLSCIYRVEQRYGAQYIVNVLRGSARSQIKENGHDKLSVYGIGKEQSSNYWLSVIRQLIHLGYLIQNISTSSSLPTLQLTQEARKILRGEIPLSLAKPRLEIVKKSRLNRYARSINMTAMLSFEERMLFNNLKRLRKDIADSEDVPPYIIFSDATLLEMVQTTPASKKELINVTGVGKIKLEKYGNLFLEEIKDFIVKNI</sequence>
<keyword evidence="13" id="KW-0234">DNA repair</keyword>